<dbReference type="GeneID" id="92027953"/>
<evidence type="ECO:0000313" key="2">
    <source>
        <dbReference type="EMBL" id="KAK7539415.1"/>
    </source>
</evidence>
<feature type="transmembrane region" description="Helical" evidence="1">
    <location>
        <begin position="25"/>
        <end position="52"/>
    </location>
</feature>
<evidence type="ECO:0000256" key="1">
    <source>
        <dbReference type="SAM" id="Phobius"/>
    </source>
</evidence>
<evidence type="ECO:0008006" key="4">
    <source>
        <dbReference type="Google" id="ProtNLM"/>
    </source>
</evidence>
<proteinExistence type="predicted"/>
<sequence length="170" mass="19289">MKEEDNIPPRAKAREGRKAKYPLVAFFHLLVAAFAPFFVCCIYAVLFCLVVLRRFSAGLAGQGRFFFFFSFSFDLIAVLRFSCLLVSLSQSFFYPLSCALLSYAPLYVSGERIPRLGLLLHSQDPPFPFSTTTTTIPSLTMLTRREKKYTNLLFEKPLTTASLPVLFVCR</sequence>
<accession>A0ABR1LZC7</accession>
<dbReference type="EMBL" id="JBBPEH010000004">
    <property type="protein sequence ID" value="KAK7539415.1"/>
    <property type="molecule type" value="Genomic_DNA"/>
</dbReference>
<reference evidence="2 3" key="1">
    <citation type="submission" date="2024-04" db="EMBL/GenBank/DDBJ databases">
        <title>Phyllosticta paracitricarpa is synonymous to the EU quarantine fungus P. citricarpa based on phylogenomic analyses.</title>
        <authorList>
            <consortium name="Lawrence Berkeley National Laboratory"/>
            <person name="Van ingen-buijs V.A."/>
            <person name="Van westerhoven A.C."/>
            <person name="Haridas S."/>
            <person name="Skiadas P."/>
            <person name="Martin F."/>
            <person name="Groenewald J.Z."/>
            <person name="Crous P.W."/>
            <person name="Seidl M.F."/>
        </authorList>
    </citation>
    <scope>NUCLEOTIDE SEQUENCE [LARGE SCALE GENOMIC DNA]</scope>
    <source>
        <strain evidence="2 3">CPC 17464</strain>
    </source>
</reference>
<dbReference type="RefSeq" id="XP_066656686.1">
    <property type="nucleotide sequence ID" value="XM_066795047.1"/>
</dbReference>
<keyword evidence="1" id="KW-0472">Membrane</keyword>
<protein>
    <recommendedName>
        <fullName evidence="4">Transmembrane protein</fullName>
    </recommendedName>
</protein>
<keyword evidence="3" id="KW-1185">Reference proteome</keyword>
<dbReference type="Proteomes" id="UP001360953">
    <property type="component" value="Unassembled WGS sequence"/>
</dbReference>
<comment type="caution">
    <text evidence="2">The sequence shown here is derived from an EMBL/GenBank/DDBJ whole genome shotgun (WGS) entry which is preliminary data.</text>
</comment>
<organism evidence="2 3">
    <name type="scientific">Phyllosticta citribraziliensis</name>
    <dbReference type="NCBI Taxonomy" id="989973"/>
    <lineage>
        <taxon>Eukaryota</taxon>
        <taxon>Fungi</taxon>
        <taxon>Dikarya</taxon>
        <taxon>Ascomycota</taxon>
        <taxon>Pezizomycotina</taxon>
        <taxon>Dothideomycetes</taxon>
        <taxon>Dothideomycetes incertae sedis</taxon>
        <taxon>Botryosphaeriales</taxon>
        <taxon>Phyllostictaceae</taxon>
        <taxon>Phyllosticta</taxon>
    </lineage>
</organism>
<name>A0ABR1LZC7_9PEZI</name>
<keyword evidence="1" id="KW-0812">Transmembrane</keyword>
<evidence type="ECO:0000313" key="3">
    <source>
        <dbReference type="Proteomes" id="UP001360953"/>
    </source>
</evidence>
<feature type="transmembrane region" description="Helical" evidence="1">
    <location>
        <begin position="64"/>
        <end position="87"/>
    </location>
</feature>
<gene>
    <name evidence="2" type="ORF">J3D65DRAFT_279311</name>
</gene>
<keyword evidence="1" id="KW-1133">Transmembrane helix</keyword>